<dbReference type="PRINTS" id="PR00792">
    <property type="entry name" value="PEPSIN"/>
</dbReference>
<reference evidence="10 11" key="1">
    <citation type="journal article" date="2019" name="Nat. Plants">
        <title>Genome sequencing of Musa balbisiana reveals subgenome evolution and function divergence in polyploid bananas.</title>
        <authorList>
            <person name="Yao X."/>
        </authorList>
    </citation>
    <scope>NUCLEOTIDE SEQUENCE [LARGE SCALE GENOMIC DNA]</scope>
    <source>
        <strain evidence="11">cv. DH-PKW</strain>
        <tissue evidence="10">Leaves</tissue>
    </source>
</reference>
<dbReference type="PROSITE" id="PS00141">
    <property type="entry name" value="ASP_PROTEASE"/>
    <property type="match status" value="1"/>
</dbReference>
<evidence type="ECO:0000256" key="4">
    <source>
        <dbReference type="ARBA" id="ARBA00022801"/>
    </source>
</evidence>
<dbReference type="EMBL" id="PYDT01000010">
    <property type="protein sequence ID" value="THU48413.1"/>
    <property type="molecule type" value="Genomic_DNA"/>
</dbReference>
<feature type="active site" evidence="6">
    <location>
        <position position="104"/>
    </location>
</feature>
<dbReference type="InterPro" id="IPR001461">
    <property type="entry name" value="Aspartic_peptidase_A1"/>
</dbReference>
<keyword evidence="8" id="KW-0732">Signal</keyword>
<comment type="caution">
    <text evidence="10">The sequence shown here is derived from an EMBL/GenBank/DDBJ whole genome shotgun (WGS) entry which is preliminary data.</text>
</comment>
<protein>
    <recommendedName>
        <fullName evidence="9">Peptidase A1 domain-containing protein</fullName>
    </recommendedName>
</protein>
<dbReference type="PROSITE" id="PS51767">
    <property type="entry name" value="PEPTIDASE_A1"/>
    <property type="match status" value="1"/>
</dbReference>
<feature type="active site" evidence="6">
    <location>
        <position position="334"/>
    </location>
</feature>
<dbReference type="Proteomes" id="UP000317650">
    <property type="component" value="Chromosome 9"/>
</dbReference>
<dbReference type="InterPro" id="IPR032861">
    <property type="entry name" value="TAXi_N"/>
</dbReference>
<dbReference type="PANTHER" id="PTHR47967:SF36">
    <property type="entry name" value="PEPTIDASE A1 DOMAIN-CONTAINING PROTEIN"/>
    <property type="match status" value="1"/>
</dbReference>
<keyword evidence="2 7" id="KW-0645">Protease</keyword>
<evidence type="ECO:0000313" key="11">
    <source>
        <dbReference type="Proteomes" id="UP000317650"/>
    </source>
</evidence>
<dbReference type="CDD" id="cd05476">
    <property type="entry name" value="pepsin_A_like_plant"/>
    <property type="match status" value="1"/>
</dbReference>
<organism evidence="10 11">
    <name type="scientific">Musa balbisiana</name>
    <name type="common">Banana</name>
    <dbReference type="NCBI Taxonomy" id="52838"/>
    <lineage>
        <taxon>Eukaryota</taxon>
        <taxon>Viridiplantae</taxon>
        <taxon>Streptophyta</taxon>
        <taxon>Embryophyta</taxon>
        <taxon>Tracheophyta</taxon>
        <taxon>Spermatophyta</taxon>
        <taxon>Magnoliopsida</taxon>
        <taxon>Liliopsida</taxon>
        <taxon>Zingiberales</taxon>
        <taxon>Musaceae</taxon>
        <taxon>Musa</taxon>
    </lineage>
</organism>
<evidence type="ECO:0000256" key="7">
    <source>
        <dbReference type="RuleBase" id="RU000454"/>
    </source>
</evidence>
<keyword evidence="3 7" id="KW-0064">Aspartyl protease</keyword>
<dbReference type="GO" id="GO:0006508">
    <property type="term" value="P:proteolysis"/>
    <property type="evidence" value="ECO:0007669"/>
    <property type="project" value="UniProtKB-KW"/>
</dbReference>
<dbReference type="AlphaFoldDB" id="A0A4S8IJ76"/>
<feature type="domain" description="Peptidase A1" evidence="9">
    <location>
        <begin position="86"/>
        <end position="466"/>
    </location>
</feature>
<evidence type="ECO:0000259" key="9">
    <source>
        <dbReference type="PROSITE" id="PS51767"/>
    </source>
</evidence>
<feature type="chain" id="PRO_5020594929" description="Peptidase A1 domain-containing protein" evidence="8">
    <location>
        <begin position="26"/>
        <end position="473"/>
    </location>
</feature>
<dbReference type="InterPro" id="IPR033121">
    <property type="entry name" value="PEPTIDASE_A1"/>
</dbReference>
<comment type="similarity">
    <text evidence="1 7">Belongs to the peptidase A1 family.</text>
</comment>
<dbReference type="InterPro" id="IPR034161">
    <property type="entry name" value="Pepsin-like_plant"/>
</dbReference>
<evidence type="ECO:0000313" key="10">
    <source>
        <dbReference type="EMBL" id="THU48413.1"/>
    </source>
</evidence>
<keyword evidence="11" id="KW-1185">Reference proteome</keyword>
<dbReference type="InterPro" id="IPR032799">
    <property type="entry name" value="TAXi_C"/>
</dbReference>
<dbReference type="Pfam" id="PF14543">
    <property type="entry name" value="TAXi_N"/>
    <property type="match status" value="1"/>
</dbReference>
<dbReference type="SUPFAM" id="SSF50630">
    <property type="entry name" value="Acid proteases"/>
    <property type="match status" value="1"/>
</dbReference>
<dbReference type="GO" id="GO:0004190">
    <property type="term" value="F:aspartic-type endopeptidase activity"/>
    <property type="evidence" value="ECO:0007669"/>
    <property type="project" value="UniProtKB-KW"/>
</dbReference>
<dbReference type="GO" id="GO:0005576">
    <property type="term" value="C:extracellular region"/>
    <property type="evidence" value="ECO:0007669"/>
    <property type="project" value="TreeGrafter"/>
</dbReference>
<evidence type="ECO:0000256" key="1">
    <source>
        <dbReference type="ARBA" id="ARBA00007447"/>
    </source>
</evidence>
<evidence type="ECO:0000256" key="6">
    <source>
        <dbReference type="PIRSR" id="PIRSR601461-1"/>
    </source>
</evidence>
<feature type="signal peptide" evidence="8">
    <location>
        <begin position="1"/>
        <end position="25"/>
    </location>
</feature>
<accession>A0A4S8IJ76</accession>
<dbReference type="Pfam" id="PF14541">
    <property type="entry name" value="TAXi_C"/>
    <property type="match status" value="1"/>
</dbReference>
<sequence>MPSSHHLLLLSLPLLLLLLLFSASSTPVSLQLSRFPLPPHPDPLHRLAGLASASALRASLLKNPRRHDASPAPYRSPLFPHSYGGYSLTLALGTPPQQLSLLLDTGSHLTWVPCSSSYQCRSCSSPSAAPIIPFLPKSSSSTRLVGCHNPRCLWIHPRDRLSRCPSCNSTSDDGCPAVPCPPYAIIYGSGSTAGLLMLETLAFPHRTIPDFAVGCSILSERQPTGVAGFGRGAPSLPSQMGLKRFSYCLISRRYDDDAVESGFLVLDPAMDDTSSGLSFTPFLNNTAAGADEASPFSIYYYVGLREIAVGGEKVGVPRSALVPNSRGNGGAIVDSGTTFTYMAPPVFKPLVAAFVNRVAGRYKRSIAVESRTGLRPCFALPPDSAEVELPELTFRFEGHAEMRLPPENYFAFTGPDRAAMCLTIVSDSDGTASSDNAGGPAIILGNFQQQDYYMAYDLEKGRLGLRRQSCLRS</sequence>
<dbReference type="PANTHER" id="PTHR47967">
    <property type="entry name" value="OS07G0603500 PROTEIN-RELATED"/>
    <property type="match status" value="1"/>
</dbReference>
<dbReference type="InterPro" id="IPR051708">
    <property type="entry name" value="Plant_Aspart_Prot_A1"/>
</dbReference>
<evidence type="ECO:0000256" key="2">
    <source>
        <dbReference type="ARBA" id="ARBA00022670"/>
    </source>
</evidence>
<dbReference type="STRING" id="52838.A0A4S8IJ76"/>
<evidence type="ECO:0000256" key="5">
    <source>
        <dbReference type="ARBA" id="ARBA00023180"/>
    </source>
</evidence>
<dbReference type="InterPro" id="IPR021109">
    <property type="entry name" value="Peptidase_aspartic_dom_sf"/>
</dbReference>
<evidence type="ECO:0000256" key="3">
    <source>
        <dbReference type="ARBA" id="ARBA00022750"/>
    </source>
</evidence>
<keyword evidence="4 7" id="KW-0378">Hydrolase</keyword>
<gene>
    <name evidence="10" type="ORF">C4D60_Mb09t25980</name>
</gene>
<name>A0A4S8IJ76_MUSBA</name>
<dbReference type="Gene3D" id="2.40.70.10">
    <property type="entry name" value="Acid Proteases"/>
    <property type="match status" value="2"/>
</dbReference>
<proteinExistence type="inferred from homology"/>
<evidence type="ECO:0000256" key="8">
    <source>
        <dbReference type="SAM" id="SignalP"/>
    </source>
</evidence>
<dbReference type="InterPro" id="IPR001969">
    <property type="entry name" value="Aspartic_peptidase_AS"/>
</dbReference>
<keyword evidence="5" id="KW-0325">Glycoprotein</keyword>